<dbReference type="PANTHER" id="PTHR12592:SF0">
    <property type="entry name" value="ATP-DEPENDENT (S)-NAD(P)H-HYDRATE DEHYDRATASE"/>
    <property type="match status" value="1"/>
</dbReference>
<dbReference type="InterPro" id="IPR029056">
    <property type="entry name" value="Ribokinase-like"/>
</dbReference>
<evidence type="ECO:0000256" key="19">
    <source>
        <dbReference type="PIRNR" id="PIRNR017184"/>
    </source>
</evidence>
<evidence type="ECO:0000256" key="15">
    <source>
        <dbReference type="ARBA" id="ARBA00048238"/>
    </source>
</evidence>
<feature type="binding site" evidence="18">
    <location>
        <begin position="141"/>
        <end position="147"/>
    </location>
    <ligand>
        <name>(6S)-NADPHX</name>
        <dbReference type="ChEBI" id="CHEBI:64076"/>
    </ligand>
</feature>
<gene>
    <name evidence="18" type="primary">nnrE</name>
    <name evidence="17" type="synonym">nnrD</name>
    <name evidence="22" type="ORF">E3W66_08235</name>
</gene>
<dbReference type="HAMAP" id="MF_01966">
    <property type="entry name" value="NADHX_epimerase"/>
    <property type="match status" value="1"/>
</dbReference>
<comment type="catalytic activity">
    <reaction evidence="16 17 19">
        <text>(6S)-NADPHX + ADP = AMP + phosphate + NADPH + H(+)</text>
        <dbReference type="Rhea" id="RHEA:32235"/>
        <dbReference type="ChEBI" id="CHEBI:15378"/>
        <dbReference type="ChEBI" id="CHEBI:43474"/>
        <dbReference type="ChEBI" id="CHEBI:57783"/>
        <dbReference type="ChEBI" id="CHEBI:64076"/>
        <dbReference type="ChEBI" id="CHEBI:456215"/>
        <dbReference type="ChEBI" id="CHEBI:456216"/>
        <dbReference type="EC" id="4.2.1.136"/>
    </reaction>
</comment>
<evidence type="ECO:0000256" key="9">
    <source>
        <dbReference type="ARBA" id="ARBA00022958"/>
    </source>
</evidence>
<keyword evidence="6 17" id="KW-0547">Nucleotide-binding</keyword>
<dbReference type="HAMAP" id="MF_01965">
    <property type="entry name" value="NADHX_dehydratase"/>
    <property type="match status" value="1"/>
</dbReference>
<feature type="domain" description="YjeF C-terminal" evidence="20">
    <location>
        <begin position="235"/>
        <end position="506"/>
    </location>
</feature>
<comment type="cofactor">
    <cofactor evidence="17">
        <name>Mg(2+)</name>
        <dbReference type="ChEBI" id="CHEBI:18420"/>
    </cofactor>
</comment>
<dbReference type="PROSITE" id="PS51385">
    <property type="entry name" value="YJEF_N"/>
    <property type="match status" value="1"/>
</dbReference>
<keyword evidence="5 18" id="KW-0479">Metal-binding</keyword>
<comment type="caution">
    <text evidence="22">The sequence shown here is derived from an EMBL/GenBank/DDBJ whole genome shotgun (WGS) entry which is preliminary data.</text>
</comment>
<keyword evidence="11 18" id="KW-0413">Isomerase</keyword>
<dbReference type="CDD" id="cd01171">
    <property type="entry name" value="YXKO-related"/>
    <property type="match status" value="1"/>
</dbReference>
<feature type="binding site" evidence="18">
    <location>
        <position position="73"/>
    </location>
    <ligand>
        <name>K(+)</name>
        <dbReference type="ChEBI" id="CHEBI:29103"/>
    </ligand>
</feature>
<feature type="binding site" evidence="17">
    <location>
        <position position="381"/>
    </location>
    <ligand>
        <name>(6S)-NADPHX</name>
        <dbReference type="ChEBI" id="CHEBI:64076"/>
    </ligand>
</feature>
<keyword evidence="8 17" id="KW-0521">NADP</keyword>
<comment type="function">
    <text evidence="17">Catalyzes the dehydration of the S-form of NAD(P)HX at the expense of ADP, which is converted to AMP. Together with NAD(P)HX epimerase, which catalyzes the epimerization of the S- and R-forms, the enzyme allows the repair of both epimers of NAD(P)HX, a damaged form of NAD(P)H that is a result of enzymatic or heat-dependent hydration.</text>
</comment>
<dbReference type="PANTHER" id="PTHR12592">
    <property type="entry name" value="ATP-DEPENDENT (S)-NAD(P)H-HYDRATE DEHYDRATASE FAMILY MEMBER"/>
    <property type="match status" value="1"/>
</dbReference>
<dbReference type="Gene3D" id="3.40.1190.20">
    <property type="match status" value="1"/>
</dbReference>
<evidence type="ECO:0000256" key="16">
    <source>
        <dbReference type="ARBA" id="ARBA00049209"/>
    </source>
</evidence>
<evidence type="ECO:0000256" key="3">
    <source>
        <dbReference type="ARBA" id="ARBA00006001"/>
    </source>
</evidence>
<reference evidence="22 23" key="1">
    <citation type="submission" date="2019-03" db="EMBL/GenBank/DDBJ databases">
        <title>Draft genome of Gammaproteobacteria bacterium LSUCC0057, a member of the SAR92 clade.</title>
        <authorList>
            <person name="Lanclos V.C."/>
            <person name="Doiron C."/>
            <person name="Henson M.W."/>
            <person name="Thrash J.C."/>
        </authorList>
    </citation>
    <scope>NUCLEOTIDE SEQUENCE [LARGE SCALE GENOMIC DNA]</scope>
    <source>
        <strain evidence="22 23">LSUCC0057</strain>
    </source>
</reference>
<keyword evidence="7 17" id="KW-0067">ATP-binding</keyword>
<feature type="binding site" evidence="17">
    <location>
        <position position="447"/>
    </location>
    <ligand>
        <name>AMP</name>
        <dbReference type="ChEBI" id="CHEBI:456215"/>
    </ligand>
</feature>
<dbReference type="EMBL" id="SPIA01000003">
    <property type="protein sequence ID" value="TFH67468.1"/>
    <property type="molecule type" value="Genomic_DNA"/>
</dbReference>
<dbReference type="Gene3D" id="3.40.50.10260">
    <property type="entry name" value="YjeF N-terminal domain"/>
    <property type="match status" value="1"/>
</dbReference>
<feature type="domain" description="YjeF N-terminal" evidence="21">
    <location>
        <begin position="25"/>
        <end position="226"/>
    </location>
</feature>
<evidence type="ECO:0000259" key="20">
    <source>
        <dbReference type="PROSITE" id="PS51383"/>
    </source>
</evidence>
<dbReference type="InterPro" id="IPR000631">
    <property type="entry name" value="CARKD"/>
</dbReference>
<comment type="similarity">
    <text evidence="17">Belongs to the NnrD/CARKD family.</text>
</comment>
<comment type="similarity">
    <text evidence="4 19">In the C-terminal section; belongs to the NnrD/CARKD family.</text>
</comment>
<evidence type="ECO:0000256" key="18">
    <source>
        <dbReference type="HAMAP-Rule" id="MF_01966"/>
    </source>
</evidence>
<feature type="binding site" evidence="17">
    <location>
        <position position="270"/>
    </location>
    <ligand>
        <name>(6S)-NADPHX</name>
        <dbReference type="ChEBI" id="CHEBI:64076"/>
    </ligand>
</feature>
<feature type="binding site" evidence="18">
    <location>
        <begin position="72"/>
        <end position="76"/>
    </location>
    <ligand>
        <name>(6S)-NADPHX</name>
        <dbReference type="ChEBI" id="CHEBI:64076"/>
    </ligand>
</feature>
<dbReference type="Proteomes" id="UP000298133">
    <property type="component" value="Unassembled WGS sequence"/>
</dbReference>
<evidence type="ECO:0000256" key="7">
    <source>
        <dbReference type="ARBA" id="ARBA00022840"/>
    </source>
</evidence>
<proteinExistence type="inferred from homology"/>
<evidence type="ECO:0000256" key="8">
    <source>
        <dbReference type="ARBA" id="ARBA00022857"/>
    </source>
</evidence>
<dbReference type="SUPFAM" id="SSF53613">
    <property type="entry name" value="Ribokinase-like"/>
    <property type="match status" value="1"/>
</dbReference>
<name>A0A4Y8UGD6_9GAMM</name>
<evidence type="ECO:0000256" key="11">
    <source>
        <dbReference type="ARBA" id="ARBA00023235"/>
    </source>
</evidence>
<feature type="binding site" evidence="17">
    <location>
        <position position="448"/>
    </location>
    <ligand>
        <name>(6S)-NADPHX</name>
        <dbReference type="ChEBI" id="CHEBI:64076"/>
    </ligand>
</feature>
<feature type="binding site" evidence="17">
    <location>
        <begin position="418"/>
        <end position="422"/>
    </location>
    <ligand>
        <name>AMP</name>
        <dbReference type="ChEBI" id="CHEBI:456215"/>
    </ligand>
</feature>
<dbReference type="NCBIfam" id="TIGR00196">
    <property type="entry name" value="yjeF_cterm"/>
    <property type="match status" value="1"/>
</dbReference>
<keyword evidence="10 17" id="KW-0520">NAD</keyword>
<feature type="binding site" evidence="18">
    <location>
        <position position="137"/>
    </location>
    <ligand>
        <name>K(+)</name>
        <dbReference type="ChEBI" id="CHEBI:29103"/>
    </ligand>
</feature>
<dbReference type="GO" id="GO:0046872">
    <property type="term" value="F:metal ion binding"/>
    <property type="evidence" value="ECO:0007669"/>
    <property type="project" value="UniProtKB-UniRule"/>
</dbReference>
<keyword evidence="13" id="KW-0511">Multifunctional enzyme</keyword>
<evidence type="ECO:0000256" key="10">
    <source>
        <dbReference type="ARBA" id="ARBA00023027"/>
    </source>
</evidence>
<feature type="binding site" evidence="18">
    <location>
        <position position="152"/>
    </location>
    <ligand>
        <name>(6S)-NADPHX</name>
        <dbReference type="ChEBI" id="CHEBI:64076"/>
    </ligand>
</feature>
<evidence type="ECO:0000313" key="22">
    <source>
        <dbReference type="EMBL" id="TFH67468.1"/>
    </source>
</evidence>
<dbReference type="Pfam" id="PF01256">
    <property type="entry name" value="Carb_kinase"/>
    <property type="match status" value="1"/>
</dbReference>
<evidence type="ECO:0000256" key="1">
    <source>
        <dbReference type="ARBA" id="ARBA00000013"/>
    </source>
</evidence>
<dbReference type="PROSITE" id="PS51383">
    <property type="entry name" value="YJEF_C_3"/>
    <property type="match status" value="1"/>
</dbReference>
<dbReference type="GO" id="GO:0052856">
    <property type="term" value="F:NAD(P)HX epimerase activity"/>
    <property type="evidence" value="ECO:0007669"/>
    <property type="project" value="UniProtKB-UniRule"/>
</dbReference>
<dbReference type="GO" id="GO:0005524">
    <property type="term" value="F:ATP binding"/>
    <property type="evidence" value="ECO:0007669"/>
    <property type="project" value="UniProtKB-UniRule"/>
</dbReference>
<dbReference type="EC" id="4.2.1.136" evidence="19"/>
<evidence type="ECO:0000256" key="5">
    <source>
        <dbReference type="ARBA" id="ARBA00022723"/>
    </source>
</evidence>
<dbReference type="GO" id="GO:0110051">
    <property type="term" value="P:metabolite repair"/>
    <property type="evidence" value="ECO:0007669"/>
    <property type="project" value="TreeGrafter"/>
</dbReference>
<dbReference type="Pfam" id="PF03853">
    <property type="entry name" value="YjeF_N"/>
    <property type="match status" value="1"/>
</dbReference>
<evidence type="ECO:0000313" key="23">
    <source>
        <dbReference type="Proteomes" id="UP000298133"/>
    </source>
</evidence>
<sequence length="506" mass="51190">MSQLRQETLDGSLPLSSRLYDAAGVAQIDAAAQAAGQSSEQLMSLAARAALAELEDEFGRDLPLLVACGGGNNGGDGFALAALAASRGRAVHLFELAEPSRLSATAAAARKFAQQSGVVFVDTASELLDDREGVVVDALLGIGASGAVRQEYAAVIELINASGLPVVALDLPSGLCATTGRGDCAVVADLTVTFIAAKLGLFTGRGVALAGEVVLHSLDLDEALYTAPVAAQLIDVDEARERLPLRDRNGHKGLYGHVLIVGGDFGGGGAVALAAEAALRSGAGLVSVATRPEHVAAVLARSPEAMVYGVTSGQDLEPLLTRPSVIVVGPGLGQSAWSEQLLQQVLKTQLPLLLDADALNILAAGRLQLRRSLSNSVITPHPGEAARLLGSSSSAVQADRPAAVRQLQALWGSAVVLKGAGTLVAADNDLLGLCAEGNPGMASAGMGDLLSGIIGALLAQQLSGGDAARLGVALHATAADRAVSSCGERSLLASDLLAPLIELLAV</sequence>
<evidence type="ECO:0000256" key="14">
    <source>
        <dbReference type="ARBA" id="ARBA00025153"/>
    </source>
</evidence>
<evidence type="ECO:0000256" key="12">
    <source>
        <dbReference type="ARBA" id="ARBA00023239"/>
    </source>
</evidence>
<dbReference type="PIRSF" id="PIRSF017184">
    <property type="entry name" value="Nnr"/>
    <property type="match status" value="1"/>
</dbReference>
<evidence type="ECO:0000256" key="17">
    <source>
        <dbReference type="HAMAP-Rule" id="MF_01965"/>
    </source>
</evidence>
<comment type="function">
    <text evidence="18">Catalyzes the epimerization of the S- and R-forms of NAD(P)HX, a damaged form of NAD(P)H that is a result of enzymatic or heat-dependent hydration. This is a prerequisite for the S-specific NAD(P)H-hydrate dehydratase to allow the repair of both epimers of NAD(P)HX.</text>
</comment>
<dbReference type="InterPro" id="IPR036652">
    <property type="entry name" value="YjeF_N_dom_sf"/>
</dbReference>
<evidence type="ECO:0000256" key="4">
    <source>
        <dbReference type="ARBA" id="ARBA00009524"/>
    </source>
</evidence>
<evidence type="ECO:0000259" key="21">
    <source>
        <dbReference type="PROSITE" id="PS51385"/>
    </source>
</evidence>
<feature type="binding site" evidence="17">
    <location>
        <position position="331"/>
    </location>
    <ligand>
        <name>(6S)-NADPHX</name>
        <dbReference type="ChEBI" id="CHEBI:64076"/>
    </ligand>
</feature>
<dbReference type="InterPro" id="IPR004443">
    <property type="entry name" value="YjeF_N_dom"/>
</dbReference>
<comment type="catalytic activity">
    <reaction evidence="2 18 19">
        <text>(6R)-NADPHX = (6S)-NADPHX</text>
        <dbReference type="Rhea" id="RHEA:32227"/>
        <dbReference type="ChEBI" id="CHEBI:64076"/>
        <dbReference type="ChEBI" id="CHEBI:64077"/>
        <dbReference type="EC" id="5.1.99.6"/>
    </reaction>
</comment>
<keyword evidence="12 17" id="KW-0456">Lyase</keyword>
<dbReference type="GO" id="GO:0052855">
    <property type="term" value="F:ADP-dependent NAD(P)H-hydrate dehydratase activity"/>
    <property type="evidence" value="ECO:0007669"/>
    <property type="project" value="UniProtKB-UniRule"/>
</dbReference>
<comment type="catalytic activity">
    <reaction evidence="15 17 19">
        <text>(6S)-NADHX + ADP = AMP + phosphate + NADH + H(+)</text>
        <dbReference type="Rhea" id="RHEA:32223"/>
        <dbReference type="ChEBI" id="CHEBI:15378"/>
        <dbReference type="ChEBI" id="CHEBI:43474"/>
        <dbReference type="ChEBI" id="CHEBI:57945"/>
        <dbReference type="ChEBI" id="CHEBI:64074"/>
        <dbReference type="ChEBI" id="CHEBI:456215"/>
        <dbReference type="ChEBI" id="CHEBI:456216"/>
        <dbReference type="EC" id="4.2.1.136"/>
    </reaction>
</comment>
<organism evidence="22 23">
    <name type="scientific">Gammaproteobacteria bacterium LSUCC0057</name>
    <dbReference type="NCBI Taxonomy" id="2559237"/>
    <lineage>
        <taxon>Bacteria</taxon>
        <taxon>Pseudomonadati</taxon>
        <taxon>Pseudomonadota</taxon>
        <taxon>Gammaproteobacteria</taxon>
        <taxon>Cellvibrionales</taxon>
        <taxon>Porticoccaceae</taxon>
        <taxon>SAR92 clade</taxon>
    </lineage>
</organism>
<dbReference type="EC" id="5.1.99.6" evidence="19"/>
<keyword evidence="9 18" id="KW-0630">Potassium</keyword>
<comment type="similarity">
    <text evidence="18">Belongs to the NnrE/AIBP family.</text>
</comment>
<comment type="function">
    <text evidence="14 19">Bifunctional enzyme that catalyzes the epimerization of the S- and R-forms of NAD(P)HX and the dehydration of the S-form of NAD(P)HX at the expense of ADP, which is converted to AMP. This allows the repair of both epimers of NAD(P)HX, a damaged form of NAD(P)H that is a result of enzymatic or heat-dependent hydration.</text>
</comment>
<dbReference type="SUPFAM" id="SSF64153">
    <property type="entry name" value="YjeF N-terminal domain-like"/>
    <property type="match status" value="1"/>
</dbReference>
<comment type="similarity">
    <text evidence="3 19">In the N-terminal section; belongs to the NnrE/AIBP family.</text>
</comment>
<dbReference type="AlphaFoldDB" id="A0A4Y8UGD6"/>
<evidence type="ECO:0000256" key="13">
    <source>
        <dbReference type="ARBA" id="ARBA00023268"/>
    </source>
</evidence>
<comment type="cofactor">
    <cofactor evidence="18 19">
        <name>K(+)</name>
        <dbReference type="ChEBI" id="CHEBI:29103"/>
    </cofactor>
    <text evidence="18 19">Binds 1 potassium ion per subunit.</text>
</comment>
<comment type="catalytic activity">
    <reaction evidence="1 18 19">
        <text>(6R)-NADHX = (6S)-NADHX</text>
        <dbReference type="Rhea" id="RHEA:32215"/>
        <dbReference type="ChEBI" id="CHEBI:64074"/>
        <dbReference type="ChEBI" id="CHEBI:64075"/>
        <dbReference type="EC" id="5.1.99.6"/>
    </reaction>
</comment>
<dbReference type="GO" id="GO:0046496">
    <property type="term" value="P:nicotinamide nucleotide metabolic process"/>
    <property type="evidence" value="ECO:0007669"/>
    <property type="project" value="UniProtKB-UniRule"/>
</dbReference>
<comment type="subunit">
    <text evidence="17">Homotetramer.</text>
</comment>
<evidence type="ECO:0000256" key="2">
    <source>
        <dbReference type="ARBA" id="ARBA00000909"/>
    </source>
</evidence>
<dbReference type="OrthoDB" id="9806925at2"/>
<evidence type="ECO:0000256" key="6">
    <source>
        <dbReference type="ARBA" id="ARBA00022741"/>
    </source>
</evidence>
<accession>A0A4Y8UGD6</accession>
<dbReference type="InterPro" id="IPR030677">
    <property type="entry name" value="Nnr"/>
</dbReference>
<feature type="binding site" evidence="18">
    <location>
        <position position="170"/>
    </location>
    <ligand>
        <name>(6S)-NADPHX</name>
        <dbReference type="ChEBI" id="CHEBI:64076"/>
    </ligand>
</feature>
<protein>
    <recommendedName>
        <fullName evidence="19">Bifunctional NAD(P)H-hydrate repair enzyme</fullName>
    </recommendedName>
    <alternativeName>
        <fullName evidence="19">Nicotinamide nucleotide repair protein</fullName>
    </alternativeName>
    <domain>
        <recommendedName>
            <fullName evidence="19">ADP-dependent (S)-NAD(P)H-hydrate dehydratase</fullName>
            <ecNumber evidence="19">4.2.1.136</ecNumber>
        </recommendedName>
        <alternativeName>
            <fullName evidence="19">ADP-dependent NAD(P)HX dehydratase</fullName>
        </alternativeName>
    </domain>
    <domain>
        <recommendedName>
            <fullName evidence="19">NAD(P)H-hydrate epimerase</fullName>
            <ecNumber evidence="19">5.1.99.6</ecNumber>
        </recommendedName>
    </domain>
</protein>
<keyword evidence="23" id="KW-1185">Reference proteome</keyword>
<feature type="binding site" evidence="18">
    <location>
        <position position="173"/>
    </location>
    <ligand>
        <name>K(+)</name>
        <dbReference type="ChEBI" id="CHEBI:29103"/>
    </ligand>
</feature>
<dbReference type="NCBIfam" id="TIGR00197">
    <property type="entry name" value="yjeF_nterm"/>
    <property type="match status" value="1"/>
</dbReference>